<protein>
    <submittedName>
        <fullName evidence="5">Ankyrin repeat domain-containing protein</fullName>
    </submittedName>
</protein>
<dbReference type="PROSITE" id="PS50088">
    <property type="entry name" value="ANK_REPEAT"/>
    <property type="match status" value="3"/>
</dbReference>
<organism evidence="5">
    <name type="scientific">Polaromonas hydrogenivorans</name>
    <dbReference type="NCBI Taxonomy" id="335476"/>
    <lineage>
        <taxon>Bacteria</taxon>
        <taxon>Pseudomonadati</taxon>
        <taxon>Pseudomonadota</taxon>
        <taxon>Betaproteobacteria</taxon>
        <taxon>Burkholderiales</taxon>
        <taxon>Comamonadaceae</taxon>
        <taxon>Polaromonas</taxon>
    </lineage>
</organism>
<dbReference type="RefSeq" id="WP_349276352.1">
    <property type="nucleotide sequence ID" value="NZ_CBCSCU010000030.1"/>
</dbReference>
<evidence type="ECO:0000256" key="4">
    <source>
        <dbReference type="SAM" id="SignalP"/>
    </source>
</evidence>
<proteinExistence type="predicted"/>
<evidence type="ECO:0000313" key="5">
    <source>
        <dbReference type="EMBL" id="XBP68351.1"/>
    </source>
</evidence>
<evidence type="ECO:0000256" key="2">
    <source>
        <dbReference type="ARBA" id="ARBA00023043"/>
    </source>
</evidence>
<keyword evidence="2 3" id="KW-0040">ANK repeat</keyword>
<gene>
    <name evidence="5" type="ORF">ABLV49_10420</name>
</gene>
<feature type="repeat" description="ANK" evidence="3">
    <location>
        <begin position="157"/>
        <end position="189"/>
    </location>
</feature>
<feature type="chain" id="PRO_5043997589" evidence="4">
    <location>
        <begin position="27"/>
        <end position="223"/>
    </location>
</feature>
<keyword evidence="1" id="KW-0677">Repeat</keyword>
<dbReference type="PRINTS" id="PR01415">
    <property type="entry name" value="ANKYRIN"/>
</dbReference>
<reference evidence="5" key="1">
    <citation type="submission" date="2024-05" db="EMBL/GenBank/DDBJ databases">
        <authorList>
            <person name="Bunk B."/>
            <person name="Swiderski J."/>
            <person name="Sproer C."/>
            <person name="Thiel V."/>
        </authorList>
    </citation>
    <scope>NUCLEOTIDE SEQUENCE</scope>
    <source>
        <strain evidence="5">DSM 17735</strain>
    </source>
</reference>
<feature type="signal peptide" evidence="4">
    <location>
        <begin position="1"/>
        <end position="26"/>
    </location>
</feature>
<dbReference type="AlphaFoldDB" id="A0AAU7LL86"/>
<keyword evidence="4" id="KW-0732">Signal</keyword>
<dbReference type="PANTHER" id="PTHR24171">
    <property type="entry name" value="ANKYRIN REPEAT DOMAIN-CONTAINING PROTEIN 39-RELATED"/>
    <property type="match status" value="1"/>
</dbReference>
<dbReference type="InterPro" id="IPR036770">
    <property type="entry name" value="Ankyrin_rpt-contain_sf"/>
</dbReference>
<evidence type="ECO:0000256" key="3">
    <source>
        <dbReference type="PROSITE-ProRule" id="PRU00023"/>
    </source>
</evidence>
<name>A0AAU7LL86_9BURK</name>
<feature type="repeat" description="ANK" evidence="3">
    <location>
        <begin position="124"/>
        <end position="156"/>
    </location>
</feature>
<dbReference type="Pfam" id="PF12796">
    <property type="entry name" value="Ank_2"/>
    <property type="match status" value="2"/>
</dbReference>
<dbReference type="SMART" id="SM00248">
    <property type="entry name" value="ANK"/>
    <property type="match status" value="4"/>
</dbReference>
<dbReference type="PROSITE" id="PS50297">
    <property type="entry name" value="ANK_REP_REGION"/>
    <property type="match status" value="3"/>
</dbReference>
<evidence type="ECO:0000256" key="1">
    <source>
        <dbReference type="ARBA" id="ARBA00022737"/>
    </source>
</evidence>
<dbReference type="PANTHER" id="PTHR24171:SF8">
    <property type="entry name" value="BRCA1-ASSOCIATED RING DOMAIN PROTEIN 1"/>
    <property type="match status" value="1"/>
</dbReference>
<dbReference type="InterPro" id="IPR002110">
    <property type="entry name" value="Ankyrin_rpt"/>
</dbReference>
<dbReference type="Gene3D" id="1.25.40.20">
    <property type="entry name" value="Ankyrin repeat-containing domain"/>
    <property type="match status" value="3"/>
</dbReference>
<dbReference type="SUPFAM" id="SSF48403">
    <property type="entry name" value="Ankyrin repeat"/>
    <property type="match status" value="1"/>
</dbReference>
<accession>A0AAU7LL86</accession>
<dbReference type="EMBL" id="CP157675">
    <property type="protein sequence ID" value="XBP68351.1"/>
    <property type="molecule type" value="Genomic_DNA"/>
</dbReference>
<feature type="repeat" description="ANK" evidence="3">
    <location>
        <begin position="94"/>
        <end position="126"/>
    </location>
</feature>
<sequence>MTISIPGYLKKLVFLLVFTGAGLAHAGSYDDFFNAIKQDNAGKIKELLVRGFDANTTDAKSQTGLYLALREPSPKAAQVLIEWNKTDVNKLNAQGESALMLAALKGQLEWADKLIKKGADVNKTGWTPLHYAASSGQVAIISLLLESSAYIDAESPNGSTPLMMAAMYGSAASVKLLLQEGADPKLKNQQGLTALDFAQRSNRPDAVEAIAAAIRSKRPSGKW</sequence>